<dbReference type="RefSeq" id="WP_085819196.1">
    <property type="nucleotide sequence ID" value="NZ_FWFU01000006.1"/>
</dbReference>
<evidence type="ECO:0000313" key="2">
    <source>
        <dbReference type="EMBL" id="SLN64812.1"/>
    </source>
</evidence>
<accession>A0A1X6ZXY8</accession>
<sequence length="116" mass="12588">MTFRRPHSLFVLAVMAVIVLSGTISAARMAPDRGQAAISVMTMVYGVPVGSFCGTTSSEEHRCPFCNLLSEPPALQPDPLVSILRPHDTWRRLRGLARSVQARNINHSVRAPPAPA</sequence>
<dbReference type="OrthoDB" id="7871900at2"/>
<reference evidence="2 3" key="1">
    <citation type="submission" date="2017-03" db="EMBL/GenBank/DDBJ databases">
        <authorList>
            <person name="Afonso C.L."/>
            <person name="Miller P.J."/>
            <person name="Scott M.A."/>
            <person name="Spackman E."/>
            <person name="Goraichik I."/>
            <person name="Dimitrov K.M."/>
            <person name="Suarez D.L."/>
            <person name="Swayne D.E."/>
        </authorList>
    </citation>
    <scope>NUCLEOTIDE SEQUENCE [LARGE SCALE GENOMIC DNA]</scope>
    <source>
        <strain evidence="2 3">CECT 8110</strain>
    </source>
</reference>
<dbReference type="EMBL" id="FWFU01000006">
    <property type="protein sequence ID" value="SLN64812.1"/>
    <property type="molecule type" value="Genomic_DNA"/>
</dbReference>
<dbReference type="AlphaFoldDB" id="A0A1X6ZXY8"/>
<feature type="signal peptide" evidence="1">
    <location>
        <begin position="1"/>
        <end position="26"/>
    </location>
</feature>
<keyword evidence="3" id="KW-1185">Reference proteome</keyword>
<dbReference type="Proteomes" id="UP000193207">
    <property type="component" value="Unassembled WGS sequence"/>
</dbReference>
<feature type="chain" id="PRO_5012485323" description="DUF2946 domain-containing protein" evidence="1">
    <location>
        <begin position="27"/>
        <end position="116"/>
    </location>
</feature>
<organism evidence="2 3">
    <name type="scientific">Roseovarius halotolerans</name>
    <dbReference type="NCBI Taxonomy" id="505353"/>
    <lineage>
        <taxon>Bacteria</taxon>
        <taxon>Pseudomonadati</taxon>
        <taxon>Pseudomonadota</taxon>
        <taxon>Alphaproteobacteria</taxon>
        <taxon>Rhodobacterales</taxon>
        <taxon>Roseobacteraceae</taxon>
        <taxon>Roseovarius</taxon>
    </lineage>
</organism>
<name>A0A1X6ZXY8_9RHOB</name>
<evidence type="ECO:0008006" key="4">
    <source>
        <dbReference type="Google" id="ProtNLM"/>
    </source>
</evidence>
<evidence type="ECO:0000256" key="1">
    <source>
        <dbReference type="SAM" id="SignalP"/>
    </source>
</evidence>
<proteinExistence type="predicted"/>
<evidence type="ECO:0000313" key="3">
    <source>
        <dbReference type="Proteomes" id="UP000193207"/>
    </source>
</evidence>
<keyword evidence="1" id="KW-0732">Signal</keyword>
<protein>
    <recommendedName>
        <fullName evidence="4">DUF2946 domain-containing protein</fullName>
    </recommendedName>
</protein>
<gene>
    <name evidence="2" type="ORF">ROH8110_03638</name>
</gene>